<evidence type="ECO:0000256" key="1">
    <source>
        <dbReference type="ARBA" id="ARBA00009981"/>
    </source>
</evidence>
<evidence type="ECO:0000313" key="3">
    <source>
        <dbReference type="Proteomes" id="UP000811492"/>
    </source>
</evidence>
<dbReference type="InterPro" id="IPR036165">
    <property type="entry name" value="YefM-like_sf"/>
</dbReference>
<comment type="caution">
    <text evidence="2">The sequence shown here is derived from an EMBL/GenBank/DDBJ whole genome shotgun (WGS) entry which is preliminary data.</text>
</comment>
<dbReference type="EMBL" id="JAFEVO010000001">
    <property type="protein sequence ID" value="MBS3182891.1"/>
    <property type="molecule type" value="Genomic_DNA"/>
</dbReference>
<protein>
    <submittedName>
        <fullName evidence="2">Type II toxin-antitoxin system Phd/YefM family antitoxin</fullName>
    </submittedName>
</protein>
<comment type="similarity">
    <text evidence="1">Belongs to the phD/YefM antitoxin family.</text>
</comment>
<reference evidence="2 3" key="1">
    <citation type="submission" date="2021-02" db="EMBL/GenBank/DDBJ databases">
        <title>Draft genome and description of Leucobacter sp nov strain Marseille-Q4368.</title>
        <authorList>
            <person name="Boxberger M."/>
            <person name="La Scola B."/>
        </authorList>
    </citation>
    <scope>NUCLEOTIDE SEQUENCE [LARGE SCALE GENOMIC DNA]</scope>
    <source>
        <strain evidence="2 3">Marseille-Q4368</strain>
    </source>
</reference>
<dbReference type="Gene3D" id="3.40.1620.10">
    <property type="entry name" value="YefM-like domain"/>
    <property type="match status" value="1"/>
</dbReference>
<proteinExistence type="inferred from homology"/>
<organism evidence="2 3">
    <name type="scientific">Leucobacter manosquensis</name>
    <dbReference type="NCBI Taxonomy" id="2810611"/>
    <lineage>
        <taxon>Bacteria</taxon>
        <taxon>Bacillati</taxon>
        <taxon>Actinomycetota</taxon>
        <taxon>Actinomycetes</taxon>
        <taxon>Micrococcales</taxon>
        <taxon>Microbacteriaceae</taxon>
        <taxon>Leucobacter</taxon>
    </lineage>
</organism>
<keyword evidence="3" id="KW-1185">Reference proteome</keyword>
<gene>
    <name evidence="2" type="ORF">JSQ98_11920</name>
</gene>
<dbReference type="SUPFAM" id="SSF143120">
    <property type="entry name" value="YefM-like"/>
    <property type="match status" value="1"/>
</dbReference>
<dbReference type="Proteomes" id="UP000811492">
    <property type="component" value="Unassembled WGS sequence"/>
</dbReference>
<sequence length="94" mass="10228">MKSITMTEFNQRVSSVARNAIERGETVRVTNRGRVVLRLVPEPASSGDPIDELVAAGLASAPRRGHRPIGHRSPVRLSRDLDELIAEVSDDSAL</sequence>
<evidence type="ECO:0000313" key="2">
    <source>
        <dbReference type="EMBL" id="MBS3182891.1"/>
    </source>
</evidence>
<name>A0ABS5M7F7_9MICO</name>
<accession>A0ABS5M7F7</accession>
<dbReference type="RefSeq" id="WP_211649863.1">
    <property type="nucleotide sequence ID" value="NZ_JAFEVO010000001.1"/>
</dbReference>